<proteinExistence type="inferred from homology"/>
<dbReference type="PIRSF" id="PIRSF006816">
    <property type="entry name" value="Cyc3_hyd_g"/>
    <property type="match status" value="1"/>
</dbReference>
<accession>A0ABX3IJ37</accession>
<dbReference type="EMBL" id="LBFC01000006">
    <property type="protein sequence ID" value="ONN27840.1"/>
    <property type="molecule type" value="Genomic_DNA"/>
</dbReference>
<dbReference type="InterPro" id="IPR037117">
    <property type="entry name" value="Dihydroorotate_DH_ele_sf"/>
</dbReference>
<dbReference type="Proteomes" id="UP000242616">
    <property type="component" value="Unassembled WGS sequence"/>
</dbReference>
<dbReference type="InterPro" id="IPR050353">
    <property type="entry name" value="PyrK_electron_transfer"/>
</dbReference>
<keyword evidence="6" id="KW-1185">Reference proteome</keyword>
<dbReference type="InterPro" id="IPR012165">
    <property type="entry name" value="Cyt_c3_hydrogenase_gsu"/>
</dbReference>
<organism evidence="5 6">
    <name type="scientific">Thermosipho affectus</name>
    <dbReference type="NCBI Taxonomy" id="660294"/>
    <lineage>
        <taxon>Bacteria</taxon>
        <taxon>Thermotogati</taxon>
        <taxon>Thermotogota</taxon>
        <taxon>Thermotogae</taxon>
        <taxon>Thermotogales</taxon>
        <taxon>Fervidobacteriaceae</taxon>
        <taxon>Thermosipho</taxon>
    </lineage>
</organism>
<feature type="domain" description="Dihydroorotate dehydrogenase electron transfer subunit iron-sulphur cluster binding" evidence="4">
    <location>
        <begin position="178"/>
        <end position="214"/>
    </location>
</feature>
<evidence type="ECO:0000256" key="2">
    <source>
        <dbReference type="ARBA" id="ARBA00022630"/>
    </source>
</evidence>
<evidence type="ECO:0000256" key="3">
    <source>
        <dbReference type="ARBA" id="ARBA00022827"/>
    </source>
</evidence>
<keyword evidence="3" id="KW-0274">FAD</keyword>
<evidence type="ECO:0000313" key="5">
    <source>
        <dbReference type="EMBL" id="ONN27840.1"/>
    </source>
</evidence>
<protein>
    <submittedName>
        <fullName evidence="5">Dihydroorotate dehydrogenase</fullName>
    </submittedName>
</protein>
<dbReference type="Gene3D" id="2.10.240.10">
    <property type="entry name" value="Dihydroorotate dehydrogenase, electron transfer subunit"/>
    <property type="match status" value="1"/>
</dbReference>
<dbReference type="InterPro" id="IPR019480">
    <property type="entry name" value="Dihydroorotate_DH_Fe-S-bd"/>
</dbReference>
<dbReference type="PANTHER" id="PTHR43513:SF3">
    <property type="entry name" value="DIHYDROOROTATE DEHYDROGENASE B (NAD(+)), ELECTRON TRANSFER SUBUNIT-RELATED"/>
    <property type="match status" value="1"/>
</dbReference>
<gene>
    <name evidence="5" type="ORF">XJ44_02425</name>
</gene>
<evidence type="ECO:0000259" key="4">
    <source>
        <dbReference type="Pfam" id="PF10418"/>
    </source>
</evidence>
<dbReference type="PANTHER" id="PTHR43513">
    <property type="entry name" value="DIHYDROOROTATE DEHYDROGENASE B (NAD(+)), ELECTRON TRANSFER SUBUNIT"/>
    <property type="match status" value="1"/>
</dbReference>
<keyword evidence="2" id="KW-0285">Flavoprotein</keyword>
<comment type="caution">
    <text evidence="5">The sequence shown here is derived from an EMBL/GenBank/DDBJ whole genome shotgun (WGS) entry which is preliminary data.</text>
</comment>
<evidence type="ECO:0000313" key="6">
    <source>
        <dbReference type="Proteomes" id="UP000242616"/>
    </source>
</evidence>
<dbReference type="SUPFAM" id="SSF52343">
    <property type="entry name" value="Ferredoxin reductase-like, C-terminal NADP-linked domain"/>
    <property type="match status" value="1"/>
</dbReference>
<reference evidence="5 6" key="1">
    <citation type="submission" date="2015-06" db="EMBL/GenBank/DDBJ databases">
        <title>Genome sequencing of Thermotogales isolates from hydrothermal vents.</title>
        <authorList>
            <person name="Haverkamp T.H."/>
            <person name="Kublanov I.V."/>
            <person name="Nesbo C.L."/>
        </authorList>
    </citation>
    <scope>NUCLEOTIDE SEQUENCE [LARGE SCALE GENOMIC DNA]</scope>
    <source>
        <strain evidence="6">ik275mar</strain>
    </source>
</reference>
<dbReference type="RefSeq" id="WP_075665476.1">
    <property type="nucleotide sequence ID" value="NZ_LBFC01000006.1"/>
</dbReference>
<dbReference type="InterPro" id="IPR039261">
    <property type="entry name" value="FNR_nucleotide-bd"/>
</dbReference>
<dbReference type="Pfam" id="PF10418">
    <property type="entry name" value="DHODB_Fe-S_bind"/>
    <property type="match status" value="1"/>
</dbReference>
<comment type="similarity">
    <text evidence="1">Belongs to the PyrK family.</text>
</comment>
<name>A0ABX3IJ37_9BACT</name>
<sequence length="214" mass="24211">MENTYLTKKDVIKLNKDTYIVTFENIKFELGQFIMIETKNLVRKPFILGTWNNHPAISVQIKGKGTEYIVKTQNNIKAHFPLGKKFIPPSGKGMVIISPTCITLANLITKEYNCDVLVGSKTPLEYKIPFEFATGDVEFANKVEKLKKYDWYLISGSKAMENFVLSKIESNNIYVSLEEYMGCGIGACKSCAVFTKNGVKHICTDGPIFRRDEL</sequence>
<evidence type="ECO:0000256" key="1">
    <source>
        <dbReference type="ARBA" id="ARBA00006422"/>
    </source>
</evidence>